<reference evidence="3" key="1">
    <citation type="submission" date="2022-09" db="EMBL/GenBank/DDBJ databases">
        <title>Complete Genomes of Fervidibacillus albus and Fervidibacillus halotolerans isolated from tidal flat sediments.</title>
        <authorList>
            <person name="Kwon K.K."/>
            <person name="Yang S.-H."/>
            <person name="Park M.J."/>
            <person name="Oh H.-M."/>
        </authorList>
    </citation>
    <scope>NUCLEOTIDE SEQUENCE</scope>
    <source>
        <strain evidence="3">MEBiC13591</strain>
    </source>
</reference>
<dbReference type="Pfam" id="PF09546">
    <property type="entry name" value="Spore_III_AE"/>
    <property type="match status" value="1"/>
</dbReference>
<dbReference type="AlphaFoldDB" id="A0A9E8LVH4"/>
<dbReference type="KEGG" id="faf:OE104_03740"/>
<organism evidence="3 4">
    <name type="scientific">Fervidibacillus albus</name>
    <dbReference type="NCBI Taxonomy" id="2980026"/>
    <lineage>
        <taxon>Bacteria</taxon>
        <taxon>Bacillati</taxon>
        <taxon>Bacillota</taxon>
        <taxon>Bacilli</taxon>
        <taxon>Bacillales</taxon>
        <taxon>Bacillaceae</taxon>
        <taxon>Fervidibacillus</taxon>
    </lineage>
</organism>
<feature type="transmembrane region" description="Helical" evidence="1">
    <location>
        <begin position="205"/>
        <end position="224"/>
    </location>
</feature>
<feature type="transmembrane region" description="Helical" evidence="1">
    <location>
        <begin position="165"/>
        <end position="198"/>
    </location>
</feature>
<evidence type="ECO:0000256" key="2">
    <source>
        <dbReference type="SAM" id="SignalP"/>
    </source>
</evidence>
<feature type="transmembrane region" description="Helical" evidence="1">
    <location>
        <begin position="104"/>
        <end position="121"/>
    </location>
</feature>
<dbReference type="InterPro" id="IPR014194">
    <property type="entry name" value="Spore_III_AE"/>
</dbReference>
<feature type="transmembrane region" description="Helical" evidence="1">
    <location>
        <begin position="133"/>
        <end position="153"/>
    </location>
</feature>
<proteinExistence type="predicted"/>
<evidence type="ECO:0000313" key="4">
    <source>
        <dbReference type="Proteomes" id="UP001164718"/>
    </source>
</evidence>
<evidence type="ECO:0000313" key="3">
    <source>
        <dbReference type="EMBL" id="WAA10452.1"/>
    </source>
</evidence>
<keyword evidence="2" id="KW-0732">Signal</keyword>
<feature type="transmembrane region" description="Helical" evidence="1">
    <location>
        <begin position="244"/>
        <end position="268"/>
    </location>
</feature>
<name>A0A9E8LVH4_9BACI</name>
<evidence type="ECO:0000256" key="1">
    <source>
        <dbReference type="SAM" id="Phobius"/>
    </source>
</evidence>
<gene>
    <name evidence="3" type="primary">spoIIIAE</name>
    <name evidence="3" type="ORF">OE104_03740</name>
</gene>
<keyword evidence="1" id="KW-0812">Transmembrane</keyword>
<feature type="chain" id="PRO_5039558655" evidence="2">
    <location>
        <begin position="27"/>
        <end position="393"/>
    </location>
</feature>
<dbReference type="EMBL" id="CP106878">
    <property type="protein sequence ID" value="WAA10452.1"/>
    <property type="molecule type" value="Genomic_DNA"/>
</dbReference>
<feature type="signal peptide" evidence="2">
    <location>
        <begin position="1"/>
        <end position="26"/>
    </location>
</feature>
<dbReference type="RefSeq" id="WP_275418243.1">
    <property type="nucleotide sequence ID" value="NZ_CP106878.1"/>
</dbReference>
<dbReference type="Proteomes" id="UP001164718">
    <property type="component" value="Chromosome"/>
</dbReference>
<keyword evidence="1" id="KW-0472">Membrane</keyword>
<accession>A0A9E8LVH4</accession>
<dbReference type="NCBIfam" id="TIGR02829">
    <property type="entry name" value="spore_III_AE"/>
    <property type="match status" value="1"/>
</dbReference>
<protein>
    <submittedName>
        <fullName evidence="3">Stage III sporulation protein AE</fullName>
    </submittedName>
</protein>
<keyword evidence="1" id="KW-1133">Transmembrane helix</keyword>
<feature type="transmembrane region" description="Helical" evidence="1">
    <location>
        <begin position="362"/>
        <end position="385"/>
    </location>
</feature>
<keyword evidence="4" id="KW-1185">Reference proteome</keyword>
<sequence>MKRFLILALVLLSNGFFWTSSPEASAETTDDVTDMVDDQIENMDLSDIEQYWETIITEYGGFLPEGAKGSFSNFVKNTDQFSITEWIKGIFHFIFFELVANGKLLGTLMMLTIFSMFLQSLQNTFEKSAVSKIAYSIVFIVLLIIALNSFHIAMEYVSSTIDQMIHFTIAFIPLLLALIATGGGAISAGFFHPVLLFLTNTSGLFVNNIVLPLLFLSVLLSIVSTLTEHYKATQLASLLRNWSIGLLGLFMTVFLGVVSVQGTAVAVADGVAVKTIKFMTGNFIPVVGRMFTDAADTVISATAILKNTIGIAGVAILLIMTLFPAMKILLMAFIFKLTAALLQPLGGGGIITCLDILSKSVIYLFAALGIVSIMFFLSLTVIILAGNLTMMVH</sequence>